<evidence type="ECO:0000313" key="1">
    <source>
        <dbReference type="EMBL" id="MDR7319971.1"/>
    </source>
</evidence>
<dbReference type="EMBL" id="JAVDYC010000001">
    <property type="protein sequence ID" value="MDR7319971.1"/>
    <property type="molecule type" value="Genomic_DNA"/>
</dbReference>
<reference evidence="1 2" key="1">
    <citation type="submission" date="2023-07" db="EMBL/GenBank/DDBJ databases">
        <title>Sequencing the genomes of 1000 actinobacteria strains.</title>
        <authorList>
            <person name="Klenk H.-P."/>
        </authorList>
    </citation>
    <scope>NUCLEOTIDE SEQUENCE [LARGE SCALE GENOMIC DNA]</scope>
    <source>
        <strain evidence="1 2">DSM 44711</strain>
    </source>
</reference>
<evidence type="ECO:0000313" key="2">
    <source>
        <dbReference type="Proteomes" id="UP001183629"/>
    </source>
</evidence>
<name>A0AAE3ZJR2_9ACTN</name>
<accession>A0AAE3ZJR2</accession>
<organism evidence="1 2">
    <name type="scientific">Catenuloplanes niger</name>
    <dbReference type="NCBI Taxonomy" id="587534"/>
    <lineage>
        <taxon>Bacteria</taxon>
        <taxon>Bacillati</taxon>
        <taxon>Actinomycetota</taxon>
        <taxon>Actinomycetes</taxon>
        <taxon>Micromonosporales</taxon>
        <taxon>Micromonosporaceae</taxon>
        <taxon>Catenuloplanes</taxon>
    </lineage>
</organism>
<keyword evidence="2" id="KW-1185">Reference proteome</keyword>
<sequence length="32" mass="3608">MVFTLLRFLGSARVANEYLVPKGDSWSEARPP</sequence>
<proteinExistence type="predicted"/>
<comment type="caution">
    <text evidence="1">The sequence shown here is derived from an EMBL/GenBank/DDBJ whole genome shotgun (WGS) entry which is preliminary data.</text>
</comment>
<dbReference type="Proteomes" id="UP001183629">
    <property type="component" value="Unassembled WGS sequence"/>
</dbReference>
<dbReference type="AlphaFoldDB" id="A0AAE3ZJR2"/>
<gene>
    <name evidence="1" type="ORF">J2S44_000221</name>
</gene>
<protein>
    <submittedName>
        <fullName evidence="1">Uncharacterized protein</fullName>
    </submittedName>
</protein>